<gene>
    <name evidence="3" type="ORF">PPYR_08233</name>
</gene>
<dbReference type="AlphaFoldDB" id="A0A1Y1K0I3"/>
<dbReference type="EMBL" id="GEZM01096307">
    <property type="protein sequence ID" value="JAV55004.1"/>
    <property type="molecule type" value="Transcribed_RNA"/>
</dbReference>
<sequence>MATSTPSEEANVTKIEAGSLELEARLPNDEEKAELDKIKDKYKKPAAGTFYLIYVVLNTVMLCVGIITAQDCPINPKIPIYLAVAGAVGIVSKLLPFINYKLQLNVLQWIAYLLYVFEFAWMIAGSVWIYSIYQPNYHPSEGPHCDKTAYLLAFWLLTINYIYIGLTILFTCCILGCLLVCVAKFINFCKSIED</sequence>
<organism evidence="2">
    <name type="scientific">Photinus pyralis</name>
    <name type="common">Common eastern firefly</name>
    <name type="synonym">Lampyris pyralis</name>
    <dbReference type="NCBI Taxonomy" id="7054"/>
    <lineage>
        <taxon>Eukaryota</taxon>
        <taxon>Metazoa</taxon>
        <taxon>Ecdysozoa</taxon>
        <taxon>Arthropoda</taxon>
        <taxon>Hexapoda</taxon>
        <taxon>Insecta</taxon>
        <taxon>Pterygota</taxon>
        <taxon>Neoptera</taxon>
        <taxon>Endopterygota</taxon>
        <taxon>Coleoptera</taxon>
        <taxon>Polyphaga</taxon>
        <taxon>Elateriformia</taxon>
        <taxon>Elateroidea</taxon>
        <taxon>Lampyridae</taxon>
        <taxon>Lampyrinae</taxon>
        <taxon>Photinus</taxon>
    </lineage>
</organism>
<reference evidence="3 4" key="2">
    <citation type="journal article" date="2018" name="Elife">
        <title>Firefly genomes illuminate parallel origins of bioluminescence in beetles.</title>
        <authorList>
            <person name="Fallon T.R."/>
            <person name="Lower S.E."/>
            <person name="Chang C.H."/>
            <person name="Bessho-Uehara M."/>
            <person name="Martin G.J."/>
            <person name="Bewick A.J."/>
            <person name="Behringer M."/>
            <person name="Debat H.J."/>
            <person name="Wong I."/>
            <person name="Day J.C."/>
            <person name="Suvorov A."/>
            <person name="Silva C.J."/>
            <person name="Stanger-Hall K.F."/>
            <person name="Hall D.W."/>
            <person name="Schmitz R.J."/>
            <person name="Nelson D.R."/>
            <person name="Lewis S.M."/>
            <person name="Shigenobu S."/>
            <person name="Bybee S.M."/>
            <person name="Larracuente A.M."/>
            <person name="Oba Y."/>
            <person name="Weng J.K."/>
        </authorList>
    </citation>
    <scope>NUCLEOTIDE SEQUENCE [LARGE SCALE GENOMIC DNA]</scope>
    <source>
        <strain evidence="3">1611_PpyrPB1</strain>
        <tissue evidence="3">Whole body</tissue>
    </source>
</reference>
<proteinExistence type="predicted"/>
<reference evidence="2" key="1">
    <citation type="journal article" date="2016" name="Sci. Rep.">
        <title>Molecular characterization of firefly nuptial gifts: a multi-omics approach sheds light on postcopulatory sexual selection.</title>
        <authorList>
            <person name="Al-Wathiqui N."/>
            <person name="Fallon T.R."/>
            <person name="South A."/>
            <person name="Weng J.K."/>
            <person name="Lewis S.M."/>
        </authorList>
    </citation>
    <scope>NUCLEOTIDE SEQUENCE</scope>
</reference>
<accession>A0A1Y1K0I3</accession>
<feature type="transmembrane region" description="Helical" evidence="1">
    <location>
        <begin position="49"/>
        <end position="68"/>
    </location>
</feature>
<dbReference type="Proteomes" id="UP000327044">
    <property type="component" value="Unassembled WGS sequence"/>
</dbReference>
<keyword evidence="1" id="KW-1133">Transmembrane helix</keyword>
<feature type="transmembrane region" description="Helical" evidence="1">
    <location>
        <begin position="153"/>
        <end position="182"/>
    </location>
</feature>
<dbReference type="InterPro" id="IPR040350">
    <property type="entry name" value="TMEM272"/>
</dbReference>
<evidence type="ECO:0000313" key="4">
    <source>
        <dbReference type="Proteomes" id="UP000327044"/>
    </source>
</evidence>
<dbReference type="PANTHER" id="PTHR33444">
    <property type="entry name" value="SI:DKEY-19B23.12-RELATED"/>
    <property type="match status" value="1"/>
</dbReference>
<keyword evidence="1" id="KW-0812">Transmembrane</keyword>
<dbReference type="OrthoDB" id="6157510at2759"/>
<keyword evidence="1" id="KW-0472">Membrane</keyword>
<protein>
    <submittedName>
        <fullName evidence="2">Uncharacterized protein</fullName>
    </submittedName>
</protein>
<name>A0A1Y1K0I3_PHOPY</name>
<feature type="transmembrane region" description="Helical" evidence="1">
    <location>
        <begin position="112"/>
        <end position="133"/>
    </location>
</feature>
<feature type="transmembrane region" description="Helical" evidence="1">
    <location>
        <begin position="80"/>
        <end position="100"/>
    </location>
</feature>
<keyword evidence="4" id="KW-1185">Reference proteome</keyword>
<evidence type="ECO:0000256" key="1">
    <source>
        <dbReference type="SAM" id="Phobius"/>
    </source>
</evidence>
<dbReference type="PANTHER" id="PTHR33444:SF2">
    <property type="entry name" value="MARVEL DOMAIN-CONTAINING PROTEIN"/>
    <property type="match status" value="1"/>
</dbReference>
<evidence type="ECO:0000313" key="2">
    <source>
        <dbReference type="EMBL" id="JAV55004.1"/>
    </source>
</evidence>
<reference evidence="3" key="3">
    <citation type="submission" date="2019-08" db="EMBL/GenBank/DDBJ databases">
        <authorList>
            <consortium name="Photinus pyralis genome working group"/>
            <person name="Fallon T.R."/>
            <person name="Sander Lower S.E."/>
            <person name="Weng J.-K."/>
        </authorList>
    </citation>
    <scope>NUCLEOTIDE SEQUENCE</scope>
    <source>
        <strain evidence="3">1611_PpyrPB1</strain>
        <tissue evidence="3">Whole body</tissue>
    </source>
</reference>
<dbReference type="EMBL" id="VVIM01000006">
    <property type="protein sequence ID" value="KAB0797239.1"/>
    <property type="molecule type" value="Genomic_DNA"/>
</dbReference>
<dbReference type="InParanoid" id="A0A1Y1K0I3"/>
<evidence type="ECO:0000313" key="3">
    <source>
        <dbReference type="EMBL" id="KAB0797239.1"/>
    </source>
</evidence>
<dbReference type="EMBL" id="GEZM01096304">
    <property type="protein sequence ID" value="JAV55005.1"/>
    <property type="molecule type" value="Transcribed_RNA"/>
</dbReference>